<name>A0A161YAH2_COLIC</name>
<evidence type="ECO:0000259" key="8">
    <source>
        <dbReference type="PROSITE" id="PS50048"/>
    </source>
</evidence>
<dbReference type="InterPro" id="IPR021858">
    <property type="entry name" value="Fun_TF"/>
</dbReference>
<evidence type="ECO:0000256" key="3">
    <source>
        <dbReference type="ARBA" id="ARBA00022989"/>
    </source>
</evidence>
<evidence type="ECO:0000256" key="5">
    <source>
        <dbReference type="ARBA" id="ARBA00023242"/>
    </source>
</evidence>
<dbReference type="AlphaFoldDB" id="A0A161YAH2"/>
<keyword evidence="5" id="KW-0539">Nucleus</keyword>
<dbReference type="Proteomes" id="UP000076584">
    <property type="component" value="Unassembled WGS sequence"/>
</dbReference>
<accession>A0A161YAH2</accession>
<evidence type="ECO:0000256" key="4">
    <source>
        <dbReference type="ARBA" id="ARBA00023136"/>
    </source>
</evidence>
<keyword evidence="2 7" id="KW-0812">Transmembrane</keyword>
<comment type="subcellular location">
    <subcellularLocation>
        <location evidence="1">Membrane</location>
        <topology evidence="1">Multi-pass membrane protein</topology>
    </subcellularLocation>
</comment>
<dbReference type="InterPro" id="IPR007568">
    <property type="entry name" value="RTA1"/>
</dbReference>
<dbReference type="PROSITE" id="PS50048">
    <property type="entry name" value="ZN2_CY6_FUNGAL_2"/>
    <property type="match status" value="1"/>
</dbReference>
<keyword evidence="3 7" id="KW-1133">Transmembrane helix</keyword>
<reference evidence="9 10" key="1">
    <citation type="submission" date="2015-06" db="EMBL/GenBank/DDBJ databases">
        <title>Survival trade-offs in plant roots during colonization by closely related pathogenic and mutualistic fungi.</title>
        <authorList>
            <person name="Hacquard S."/>
            <person name="Kracher B."/>
            <person name="Hiruma K."/>
            <person name="Weinman A."/>
            <person name="Muench P."/>
            <person name="Garrido Oter R."/>
            <person name="Ver Loren van Themaat E."/>
            <person name="Dallerey J.-F."/>
            <person name="Damm U."/>
            <person name="Henrissat B."/>
            <person name="Lespinet O."/>
            <person name="Thon M."/>
            <person name="Kemen E."/>
            <person name="McHardy A.C."/>
            <person name="Schulze-Lefert P."/>
            <person name="O'Connell R.J."/>
        </authorList>
    </citation>
    <scope>NUCLEOTIDE SEQUENCE [LARGE SCALE GENOMIC DNA]</scope>
    <source>
        <strain evidence="9 10">MAFF 238704</strain>
    </source>
</reference>
<feature type="transmembrane region" description="Helical" evidence="7">
    <location>
        <begin position="585"/>
        <end position="607"/>
    </location>
</feature>
<gene>
    <name evidence="9" type="ORF">CI238_04213</name>
</gene>
<dbReference type="Pfam" id="PF04479">
    <property type="entry name" value="RTA1"/>
    <property type="match status" value="1"/>
</dbReference>
<dbReference type="InterPro" id="IPR053157">
    <property type="entry name" value="Sterol_Uptake_Regulator"/>
</dbReference>
<feature type="compositionally biased region" description="Basic and acidic residues" evidence="6">
    <location>
        <begin position="710"/>
        <end position="728"/>
    </location>
</feature>
<feature type="transmembrane region" description="Helical" evidence="7">
    <location>
        <begin position="478"/>
        <end position="496"/>
    </location>
</feature>
<organism evidence="9 10">
    <name type="scientific">Colletotrichum incanum</name>
    <name type="common">Soybean anthracnose fungus</name>
    <dbReference type="NCBI Taxonomy" id="1573173"/>
    <lineage>
        <taxon>Eukaryota</taxon>
        <taxon>Fungi</taxon>
        <taxon>Dikarya</taxon>
        <taxon>Ascomycota</taxon>
        <taxon>Pezizomycotina</taxon>
        <taxon>Sordariomycetes</taxon>
        <taxon>Hypocreomycetidae</taxon>
        <taxon>Glomerellales</taxon>
        <taxon>Glomerellaceae</taxon>
        <taxon>Colletotrichum</taxon>
        <taxon>Colletotrichum spaethianum species complex</taxon>
    </lineage>
</organism>
<dbReference type="SMART" id="SM00066">
    <property type="entry name" value="GAL4"/>
    <property type="match status" value="1"/>
</dbReference>
<keyword evidence="4 7" id="KW-0472">Membrane</keyword>
<dbReference type="GO" id="GO:0016020">
    <property type="term" value="C:membrane"/>
    <property type="evidence" value="ECO:0007669"/>
    <property type="project" value="UniProtKB-SubCell"/>
</dbReference>
<evidence type="ECO:0000313" key="9">
    <source>
        <dbReference type="EMBL" id="KZL86682.1"/>
    </source>
</evidence>
<dbReference type="STRING" id="1573173.A0A161YAH2"/>
<evidence type="ECO:0000256" key="7">
    <source>
        <dbReference type="SAM" id="Phobius"/>
    </source>
</evidence>
<dbReference type="PANTHER" id="PTHR47784:SF5">
    <property type="entry name" value="STEROL UPTAKE CONTROL PROTEIN 2"/>
    <property type="match status" value="1"/>
</dbReference>
<dbReference type="CDD" id="cd00067">
    <property type="entry name" value="GAL4"/>
    <property type="match status" value="1"/>
</dbReference>
<evidence type="ECO:0000256" key="1">
    <source>
        <dbReference type="ARBA" id="ARBA00004141"/>
    </source>
</evidence>
<feature type="region of interest" description="Disordered" evidence="6">
    <location>
        <begin position="769"/>
        <end position="788"/>
    </location>
</feature>
<dbReference type="Pfam" id="PF11951">
    <property type="entry name" value="Fungal_trans_2"/>
    <property type="match status" value="1"/>
</dbReference>
<protein>
    <submittedName>
        <fullName evidence="9">Rta1 domain-containing protein</fullName>
    </submittedName>
</protein>
<dbReference type="PANTHER" id="PTHR47784">
    <property type="entry name" value="STEROL UPTAKE CONTROL PROTEIN 2"/>
    <property type="match status" value="1"/>
</dbReference>
<proteinExistence type="predicted"/>
<dbReference type="SUPFAM" id="SSF57701">
    <property type="entry name" value="Zn2/Cys6 DNA-binding domain"/>
    <property type="match status" value="1"/>
</dbReference>
<comment type="caution">
    <text evidence="9">The sequence shown here is derived from an EMBL/GenBank/DDBJ whole genome shotgun (WGS) entry which is preliminary data.</text>
</comment>
<dbReference type="GO" id="GO:0001228">
    <property type="term" value="F:DNA-binding transcription activator activity, RNA polymerase II-specific"/>
    <property type="evidence" value="ECO:0007669"/>
    <property type="project" value="TreeGrafter"/>
</dbReference>
<feature type="domain" description="Zn(2)-C6 fungal-type" evidence="8">
    <location>
        <begin position="49"/>
        <end position="79"/>
    </location>
</feature>
<feature type="transmembrane region" description="Helical" evidence="7">
    <location>
        <begin position="663"/>
        <end position="685"/>
    </location>
</feature>
<feature type="transmembrane region" description="Helical" evidence="7">
    <location>
        <begin position="452"/>
        <end position="471"/>
    </location>
</feature>
<feature type="transmembrane region" description="Helical" evidence="7">
    <location>
        <begin position="628"/>
        <end position="648"/>
    </location>
</feature>
<dbReference type="PROSITE" id="PS00463">
    <property type="entry name" value="ZN2_CY6_FUNGAL_1"/>
    <property type="match status" value="1"/>
</dbReference>
<dbReference type="InterPro" id="IPR001138">
    <property type="entry name" value="Zn2Cys6_DnaBD"/>
</dbReference>
<feature type="transmembrane region" description="Helical" evidence="7">
    <location>
        <begin position="502"/>
        <end position="529"/>
    </location>
</feature>
<dbReference type="InterPro" id="IPR036864">
    <property type="entry name" value="Zn2-C6_fun-type_DNA-bd_sf"/>
</dbReference>
<dbReference type="Gene3D" id="4.10.240.10">
    <property type="entry name" value="Zn(2)-C6 fungal-type DNA-binding domain"/>
    <property type="match status" value="1"/>
</dbReference>
<keyword evidence="10" id="KW-1185">Reference proteome</keyword>
<feature type="transmembrane region" description="Helical" evidence="7">
    <location>
        <begin position="541"/>
        <end position="565"/>
    </location>
</feature>
<evidence type="ECO:0000256" key="2">
    <source>
        <dbReference type="ARBA" id="ARBA00022692"/>
    </source>
</evidence>
<feature type="region of interest" description="Disordered" evidence="6">
    <location>
        <begin position="1"/>
        <end position="45"/>
    </location>
</feature>
<evidence type="ECO:0000313" key="10">
    <source>
        <dbReference type="Proteomes" id="UP000076584"/>
    </source>
</evidence>
<sequence>MMVEETKQFTVPEDPGYLTRPNPTGLPESQEKRNQSSGKRIAHKKSRTGCQNCKRRRVKCDEYQPSCARCDRLQLQCYYMFSGKQSPHHHNGEVDIPRLQQRPSASVLDDEKNIFNFLQLELLHTYDMFTWTALPWSLVLGDFWRVSVPSLALKHEYLMKALLAIPALQLAKLRPERRGLYISTALDYYRTASETARDILHNVSESDGVPLFLFSALSVLIGTISDDDASFYDMIGILQGMKGLLDDLSENISKSSLAPLISYGAERWAFQQHHDQSELEFQRNREPLDDFQALLSRRNLESDTLAVYNQVIERLRDANKCVYVWEGADALVWIYRSLGDFVPLLGAKKQEALVLLAHFAVILNRCETQWWLHGWAYHIMSSVYQNLDEDHKMWVYGPANEIGWPCPSPSYQNISSDYFQVYIDGQMETEAQASQDPGAGFDFKLYRYTPSLPAAIVSVVVFAILTLLHTWRLYRARAFYFTAFTIGGLCYCGRIWSHYDKFSIGGFVIQAILILVAPALYAASIYMILGRLIRTVRGEHLSLIPVDWVTRIFVTGDVVAFSLQAGGGGIQAAGTLDLYRAGEKIIIAGLFVQIVVFGFFVLTSLLFHYRLAKNPTSTASGSTPWKRYLFVLYITSAIILVRSIFRVVEYLQGNDGYLISHEIFLYIFDTILMAVVMAIFLIWYVEHLEDKKRRKSEEDHDTSGSNDFILEERRKDRETHSSKATEAAPEIKDWCGEERPKCGSCIRREVLCEYPGEPQAINDVAVDTPTDRVGRAPPPQPNSRSRANYNLREGSATGPLATVVATPGTDSGVSEPSVATDFNFSIKDLALLHHWTVCTSVDVYRTPELNPLWQVIFPQIGFRYPFVAHAILSLAALHLAYIEGSRNGQYIMKATHHHEEALRGFHEVVRHVSVENSEALLAWSLINVLYVFGITKQLADNVEGSSPRLRKDRVLGAEWIPMIRGVDAVLGPTYDYLRAGRMSQVVDLGNWSELDPDDASAEEMDIQVCRARETWKNSSDAEIYEEALRVLRKCRMFIVQFDKMDPRTLQQWSCNRAWAGPLAFVHFTPQSYFTLLHQRQPQALILFAFFGALLHGLNHYWFMEGWGKDIVEVVEELLGSYWRPWVVWPLAVVGIN</sequence>
<dbReference type="EMBL" id="LFIW01000399">
    <property type="protein sequence ID" value="KZL86682.1"/>
    <property type="molecule type" value="Genomic_DNA"/>
</dbReference>
<dbReference type="GO" id="GO:0008270">
    <property type="term" value="F:zinc ion binding"/>
    <property type="evidence" value="ECO:0007669"/>
    <property type="project" value="InterPro"/>
</dbReference>
<evidence type="ECO:0000256" key="6">
    <source>
        <dbReference type="SAM" id="MobiDB-lite"/>
    </source>
</evidence>
<dbReference type="Pfam" id="PF00172">
    <property type="entry name" value="Zn_clus"/>
    <property type="match status" value="1"/>
</dbReference>
<feature type="region of interest" description="Disordered" evidence="6">
    <location>
        <begin position="694"/>
        <end position="728"/>
    </location>
</feature>